<evidence type="ECO:0000259" key="6">
    <source>
        <dbReference type="PROSITE" id="PS51379"/>
    </source>
</evidence>
<evidence type="ECO:0000313" key="7">
    <source>
        <dbReference type="EMBL" id="VAX08547.1"/>
    </source>
</evidence>
<keyword evidence="4" id="KW-0408">Iron</keyword>
<keyword evidence="5" id="KW-0411">Iron-sulfur</keyword>
<dbReference type="SUPFAM" id="SSF54862">
    <property type="entry name" value="4Fe-4S ferredoxins"/>
    <property type="match status" value="1"/>
</dbReference>
<name>A0A3B1BV52_9ZZZZ</name>
<gene>
    <name evidence="7" type="ORF">MNBD_GAMMA26-672</name>
</gene>
<dbReference type="NCBIfam" id="TIGR00402">
    <property type="entry name" value="napF"/>
    <property type="match status" value="1"/>
</dbReference>
<dbReference type="PROSITE" id="PS00198">
    <property type="entry name" value="4FE4S_FER_1"/>
    <property type="match status" value="2"/>
</dbReference>
<evidence type="ECO:0000256" key="3">
    <source>
        <dbReference type="ARBA" id="ARBA00022737"/>
    </source>
</evidence>
<dbReference type="PROSITE" id="PS51379">
    <property type="entry name" value="4FE4S_FER_2"/>
    <property type="match status" value="3"/>
</dbReference>
<accession>A0A3B1BV52</accession>
<dbReference type="CDD" id="cd10564">
    <property type="entry name" value="NapF_like"/>
    <property type="match status" value="1"/>
</dbReference>
<dbReference type="GO" id="GO:0046872">
    <property type="term" value="F:metal ion binding"/>
    <property type="evidence" value="ECO:0007669"/>
    <property type="project" value="UniProtKB-KW"/>
</dbReference>
<sequence>MSTSTVMTRRHFISLGKLEPYAPIRPPWSFSEDQFVMQCTQCGDCITACPENILLRGNLSRYPKIDFSLGECTFCHACVDVCPTQALDKHLAKPWRMKVIVSEACLAKKQVICVTCREQCEARAICFIAIAGRISLPEITMDACTGCGACVAPCPAQALEVMYE</sequence>
<dbReference type="InterPro" id="IPR050572">
    <property type="entry name" value="Fe-S_Ferredoxin"/>
</dbReference>
<dbReference type="Gene3D" id="3.30.70.20">
    <property type="match status" value="2"/>
</dbReference>
<dbReference type="EMBL" id="UOFX01000039">
    <property type="protein sequence ID" value="VAX08547.1"/>
    <property type="molecule type" value="Genomic_DNA"/>
</dbReference>
<dbReference type="Pfam" id="PF12838">
    <property type="entry name" value="Fer4_7"/>
    <property type="match status" value="1"/>
</dbReference>
<feature type="domain" description="4Fe-4S ferredoxin-type" evidence="6">
    <location>
        <begin position="28"/>
        <end position="59"/>
    </location>
</feature>
<feature type="domain" description="4Fe-4S ferredoxin-type" evidence="6">
    <location>
        <begin position="135"/>
        <end position="164"/>
    </location>
</feature>
<dbReference type="PANTHER" id="PTHR43687">
    <property type="entry name" value="ADENYLYLSULFATE REDUCTASE, BETA SUBUNIT"/>
    <property type="match status" value="1"/>
</dbReference>
<evidence type="ECO:0000256" key="2">
    <source>
        <dbReference type="ARBA" id="ARBA00022723"/>
    </source>
</evidence>
<organism evidence="7">
    <name type="scientific">hydrothermal vent metagenome</name>
    <dbReference type="NCBI Taxonomy" id="652676"/>
    <lineage>
        <taxon>unclassified sequences</taxon>
        <taxon>metagenomes</taxon>
        <taxon>ecological metagenomes</taxon>
    </lineage>
</organism>
<protein>
    <submittedName>
        <fullName evidence="7">Ferredoxin-type protein NapF (Periplasmic nitrate reductase)</fullName>
    </submittedName>
</protein>
<dbReference type="InterPro" id="IPR004496">
    <property type="entry name" value="NapF"/>
</dbReference>
<dbReference type="GO" id="GO:0051539">
    <property type="term" value="F:4 iron, 4 sulfur cluster binding"/>
    <property type="evidence" value="ECO:0007669"/>
    <property type="project" value="UniProtKB-KW"/>
</dbReference>
<proteinExistence type="inferred from homology"/>
<feature type="domain" description="4Fe-4S ferredoxin-type" evidence="6">
    <location>
        <begin position="61"/>
        <end position="92"/>
    </location>
</feature>
<dbReference type="HAMAP" id="MF_02201">
    <property type="entry name" value="NapF"/>
    <property type="match status" value="1"/>
</dbReference>
<dbReference type="Pfam" id="PF12837">
    <property type="entry name" value="Fer4_6"/>
    <property type="match status" value="1"/>
</dbReference>
<dbReference type="PANTHER" id="PTHR43687:SF1">
    <property type="entry name" value="FERREDOXIN III"/>
    <property type="match status" value="1"/>
</dbReference>
<reference evidence="7" key="1">
    <citation type="submission" date="2018-06" db="EMBL/GenBank/DDBJ databases">
        <authorList>
            <person name="Zhirakovskaya E."/>
        </authorList>
    </citation>
    <scope>NUCLEOTIDE SEQUENCE</scope>
</reference>
<dbReference type="AlphaFoldDB" id="A0A3B1BV52"/>
<keyword evidence="1" id="KW-0004">4Fe-4S</keyword>
<evidence type="ECO:0000256" key="5">
    <source>
        <dbReference type="ARBA" id="ARBA00023014"/>
    </source>
</evidence>
<evidence type="ECO:0000256" key="1">
    <source>
        <dbReference type="ARBA" id="ARBA00022485"/>
    </source>
</evidence>
<evidence type="ECO:0000256" key="4">
    <source>
        <dbReference type="ARBA" id="ARBA00023004"/>
    </source>
</evidence>
<dbReference type="InterPro" id="IPR017900">
    <property type="entry name" value="4Fe4S_Fe_S_CS"/>
</dbReference>
<keyword evidence="2" id="KW-0479">Metal-binding</keyword>
<keyword evidence="3" id="KW-0677">Repeat</keyword>
<dbReference type="InterPro" id="IPR017896">
    <property type="entry name" value="4Fe4S_Fe-S-bd"/>
</dbReference>